<dbReference type="InterPro" id="IPR027417">
    <property type="entry name" value="P-loop_NTPase"/>
</dbReference>
<keyword evidence="1" id="KW-0547">Nucleotide-binding</keyword>
<dbReference type="InterPro" id="IPR036388">
    <property type="entry name" value="WH-like_DNA-bd_sf"/>
</dbReference>
<feature type="domain" description="HTH luxR-type" evidence="4">
    <location>
        <begin position="847"/>
        <end position="911"/>
    </location>
</feature>
<keyword evidence="2" id="KW-0067">ATP-binding</keyword>
<evidence type="ECO:0000313" key="6">
    <source>
        <dbReference type="Proteomes" id="UP001356428"/>
    </source>
</evidence>
<proteinExistence type="predicted"/>
<dbReference type="PANTHER" id="PTHR16305">
    <property type="entry name" value="TESTICULAR SOLUBLE ADENYLYL CYCLASE"/>
    <property type="match status" value="1"/>
</dbReference>
<dbReference type="InterPro" id="IPR016032">
    <property type="entry name" value="Sig_transdc_resp-reg_C-effctor"/>
</dbReference>
<name>A0ABZ1EPH4_9ACTN</name>
<dbReference type="SUPFAM" id="SSF52540">
    <property type="entry name" value="P-loop containing nucleoside triphosphate hydrolases"/>
    <property type="match status" value="1"/>
</dbReference>
<dbReference type="RefSeq" id="WP_326707368.1">
    <property type="nucleotide sequence ID" value="NZ_CP109083.1"/>
</dbReference>
<feature type="region of interest" description="Disordered" evidence="3">
    <location>
        <begin position="829"/>
        <end position="852"/>
    </location>
</feature>
<dbReference type="Pfam" id="PF00196">
    <property type="entry name" value="GerE"/>
    <property type="match status" value="1"/>
</dbReference>
<reference evidence="5 6" key="1">
    <citation type="submission" date="2022-10" db="EMBL/GenBank/DDBJ databases">
        <title>The complete genomes of actinobacterial strains from the NBC collection.</title>
        <authorList>
            <person name="Joergensen T.S."/>
            <person name="Alvarez Arevalo M."/>
            <person name="Sterndorff E.B."/>
            <person name="Faurdal D."/>
            <person name="Vuksanovic O."/>
            <person name="Mourched A.-S."/>
            <person name="Charusanti P."/>
            <person name="Shaw S."/>
            <person name="Blin K."/>
            <person name="Weber T."/>
        </authorList>
    </citation>
    <scope>NUCLEOTIDE SEQUENCE [LARGE SCALE GENOMIC DNA]</scope>
    <source>
        <strain evidence="5 6">NBC 01792</strain>
    </source>
</reference>
<dbReference type="SUPFAM" id="SSF46894">
    <property type="entry name" value="C-terminal effector domain of the bipartite response regulators"/>
    <property type="match status" value="1"/>
</dbReference>
<dbReference type="PROSITE" id="PS00622">
    <property type="entry name" value="HTH_LUXR_1"/>
    <property type="match status" value="1"/>
</dbReference>
<evidence type="ECO:0000256" key="2">
    <source>
        <dbReference type="ARBA" id="ARBA00022840"/>
    </source>
</evidence>
<evidence type="ECO:0000256" key="1">
    <source>
        <dbReference type="ARBA" id="ARBA00022741"/>
    </source>
</evidence>
<protein>
    <submittedName>
        <fullName evidence="5">LuxR C-terminal-related transcriptional regulator</fullName>
    </submittedName>
</protein>
<dbReference type="CDD" id="cd06170">
    <property type="entry name" value="LuxR_C_like"/>
    <property type="match status" value="1"/>
</dbReference>
<evidence type="ECO:0000256" key="3">
    <source>
        <dbReference type="SAM" id="MobiDB-lite"/>
    </source>
</evidence>
<dbReference type="InterPro" id="IPR000792">
    <property type="entry name" value="Tscrpt_reg_LuxR_C"/>
</dbReference>
<dbReference type="PANTHER" id="PTHR16305:SF35">
    <property type="entry name" value="TRANSCRIPTIONAL ACTIVATOR DOMAIN"/>
    <property type="match status" value="1"/>
</dbReference>
<keyword evidence="6" id="KW-1185">Reference proteome</keyword>
<dbReference type="SMART" id="SM00421">
    <property type="entry name" value="HTH_LUXR"/>
    <property type="match status" value="1"/>
</dbReference>
<evidence type="ECO:0000259" key="4">
    <source>
        <dbReference type="PROSITE" id="PS50043"/>
    </source>
</evidence>
<dbReference type="Proteomes" id="UP001356428">
    <property type="component" value="Chromosome"/>
</dbReference>
<accession>A0ABZ1EPH4</accession>
<gene>
    <name evidence="5" type="ORF">OG849_01340</name>
</gene>
<evidence type="ECO:0000313" key="5">
    <source>
        <dbReference type="EMBL" id="WSB05983.1"/>
    </source>
</evidence>
<organism evidence="5 6">
    <name type="scientific">Streptomyces cyaneofuscatus</name>
    <dbReference type="NCBI Taxonomy" id="66883"/>
    <lineage>
        <taxon>Bacteria</taxon>
        <taxon>Bacillati</taxon>
        <taxon>Actinomycetota</taxon>
        <taxon>Actinomycetes</taxon>
        <taxon>Kitasatosporales</taxon>
        <taxon>Streptomycetaceae</taxon>
        <taxon>Streptomyces</taxon>
    </lineage>
</organism>
<sequence length="911" mass="96966">MASDDRSGLFQPLPGAAFLRASLAGAECRPALVLLEGGAGTGKTTLTARWARAAADWDARTLRHTPAVGSTAPPDLTAVEAPALLVVEDIHRAPDGTVPWLRAWLREARPGFVTVVSYRPAELPHPACPLGLDPELPPALRIRRERLGPWERDRTRALALEVLGPERSSERLADRLHLLAGGNPQTVRDLLDVLAETTGAAAALQDEEVEPTVRLTQHVAARMASLGEDATALVRAAAVLGGGSRERDLRRVAGLGRSAGGAGLVRALRSGLLEERAPDRYGFTIPLAASAVLAPLPGPIRCSLHRRAADVLTRGGEVSWVAVAHHERLGGREGAWLRAAERAADDPNALADPGAAVSLLRSLLGRPDLSARAAGRLALGLTRNALLTLPSAGTVDVLGQILVFSQLADEVRGEIRLERGLVLNSQLCRSEGKAETERAVSELRSRPDLRVRALAALANPLSAVYGLDANLHWWERARATAEASGDPMDLLAARAVRGTIAVACGERRRVPGRPGRLPDPDGGLDSRRNEYLTRALSNAACCAVFNGDLRQAAVLLRRSATPWAAAAAPFITQCDRGTELLLRLERGEWSGLGRESRGLLSGVGTQVDARLVLLHLGLARGAWEDCVTLQPGLEDMPRVFSQFPYEVSAAGIRIRMAVARQNTAEAVAAADRIWHRLRAKGVWVWAGHAAPWAVEAWLLAGGEDTARAAVAEFASGLRAHHSRTAGAALLRCRALLAEHAGEHPEARVLFGRASLVHERTGAPYRRALDLEAAGRCGLVARSPAAEAGTGGSANGPLRDLEEALRVFESLGASWDALRARGTLRELAPPGHSRALAGDAADAKGRGRPAYGDVLSPREQEVAALAAGGLTNREIAGALHLSPRTVEQHVYRIMRKTHAVSRRHLPTSHADS</sequence>
<dbReference type="EMBL" id="CP109083">
    <property type="protein sequence ID" value="WSB05983.1"/>
    <property type="molecule type" value="Genomic_DNA"/>
</dbReference>
<dbReference type="PROSITE" id="PS50043">
    <property type="entry name" value="HTH_LUXR_2"/>
    <property type="match status" value="1"/>
</dbReference>
<dbReference type="PRINTS" id="PR00038">
    <property type="entry name" value="HTHLUXR"/>
</dbReference>
<dbReference type="Gene3D" id="1.10.10.10">
    <property type="entry name" value="Winged helix-like DNA-binding domain superfamily/Winged helix DNA-binding domain"/>
    <property type="match status" value="1"/>
</dbReference>